<dbReference type="InterPro" id="IPR036875">
    <property type="entry name" value="Znf_CCHC_sf"/>
</dbReference>
<dbReference type="InterPro" id="IPR051644">
    <property type="entry name" value="TRAMP_AT-DNA-binding"/>
</dbReference>
<evidence type="ECO:0000256" key="5">
    <source>
        <dbReference type="ARBA" id="ARBA00022833"/>
    </source>
</evidence>
<dbReference type="Proteomes" id="UP000822476">
    <property type="component" value="Unassembled WGS sequence"/>
</dbReference>
<keyword evidence="2" id="KW-0479">Metal-binding</keyword>
<dbReference type="GO" id="GO:0071037">
    <property type="term" value="P:nuclear polyadenylation-dependent snRNA catabolic process"/>
    <property type="evidence" value="ECO:0007669"/>
    <property type="project" value="TreeGrafter"/>
</dbReference>
<proteinExistence type="predicted"/>
<dbReference type="Gene3D" id="4.10.60.10">
    <property type="entry name" value="Zinc finger, CCHC-type"/>
    <property type="match status" value="2"/>
</dbReference>
<reference evidence="12" key="1">
    <citation type="submission" date="2019-07" db="EMBL/GenBank/DDBJ databases">
        <title>Annotation for the trematode Paragonimus miyazaki's.</title>
        <authorList>
            <person name="Choi Y.-J."/>
        </authorList>
    </citation>
    <scope>NUCLEOTIDE SEQUENCE</scope>
    <source>
        <strain evidence="12">Japan</strain>
    </source>
</reference>
<dbReference type="GO" id="GO:0071039">
    <property type="term" value="P:nuclear polyadenylation-dependent CUT catabolic process"/>
    <property type="evidence" value="ECO:0007669"/>
    <property type="project" value="TreeGrafter"/>
</dbReference>
<keyword evidence="4 9" id="KW-0863">Zinc-finger</keyword>
<feature type="compositionally biased region" description="Basic and acidic residues" evidence="10">
    <location>
        <begin position="610"/>
        <end position="621"/>
    </location>
</feature>
<feature type="domain" description="CCHC-type" evidence="11">
    <location>
        <begin position="197"/>
        <end position="212"/>
    </location>
</feature>
<evidence type="ECO:0000256" key="1">
    <source>
        <dbReference type="ARBA" id="ARBA00004123"/>
    </source>
</evidence>
<feature type="domain" description="CCHC-type" evidence="11">
    <location>
        <begin position="215"/>
        <end position="229"/>
    </location>
</feature>
<feature type="domain" description="CCHC-type" evidence="11">
    <location>
        <begin position="282"/>
        <end position="296"/>
    </location>
</feature>
<evidence type="ECO:0000256" key="7">
    <source>
        <dbReference type="ARBA" id="ARBA00041190"/>
    </source>
</evidence>
<feature type="compositionally biased region" description="Polar residues" evidence="10">
    <location>
        <begin position="452"/>
        <end position="461"/>
    </location>
</feature>
<feature type="region of interest" description="Disordered" evidence="10">
    <location>
        <begin position="530"/>
        <end position="594"/>
    </location>
</feature>
<dbReference type="Pfam" id="PF00098">
    <property type="entry name" value="zf-CCHC"/>
    <property type="match status" value="1"/>
</dbReference>
<keyword evidence="5" id="KW-0862">Zinc</keyword>
<accession>A0A8S9YYX9</accession>
<dbReference type="AlphaFoldDB" id="A0A8S9YYX9"/>
<feature type="domain" description="CCHC-type" evidence="11">
    <location>
        <begin position="177"/>
        <end position="192"/>
    </location>
</feature>
<name>A0A8S9YYX9_9TREM</name>
<evidence type="ECO:0000256" key="3">
    <source>
        <dbReference type="ARBA" id="ARBA00022737"/>
    </source>
</evidence>
<dbReference type="GO" id="GO:0071035">
    <property type="term" value="P:nuclear polyadenylation-dependent rRNA catabolic process"/>
    <property type="evidence" value="ECO:0007669"/>
    <property type="project" value="TreeGrafter"/>
</dbReference>
<dbReference type="GO" id="GO:0071038">
    <property type="term" value="P:TRAMP-dependent tRNA surveillance pathway"/>
    <property type="evidence" value="ECO:0007669"/>
    <property type="project" value="TreeGrafter"/>
</dbReference>
<evidence type="ECO:0000313" key="12">
    <source>
        <dbReference type="EMBL" id="KAF7256087.1"/>
    </source>
</evidence>
<gene>
    <name evidence="12" type="ORF">EG68_06573</name>
</gene>
<keyword evidence="3" id="KW-0677">Repeat</keyword>
<dbReference type="EMBL" id="JTDE01003408">
    <property type="protein sequence ID" value="KAF7256087.1"/>
    <property type="molecule type" value="Genomic_DNA"/>
</dbReference>
<dbReference type="PANTHER" id="PTHR46543:SF1">
    <property type="entry name" value="ZINC FINGER CCHC DOMAIN-CONTAINING PROTEIN 7"/>
    <property type="match status" value="1"/>
</dbReference>
<feature type="region of interest" description="Disordered" evidence="10">
    <location>
        <begin position="359"/>
        <end position="391"/>
    </location>
</feature>
<evidence type="ECO:0000256" key="6">
    <source>
        <dbReference type="ARBA" id="ARBA00023242"/>
    </source>
</evidence>
<evidence type="ECO:0000256" key="2">
    <source>
        <dbReference type="ARBA" id="ARBA00022723"/>
    </source>
</evidence>
<comment type="caution">
    <text evidence="12">The sequence shown here is derived from an EMBL/GenBank/DDBJ whole genome shotgun (WGS) entry which is preliminary data.</text>
</comment>
<comment type="subcellular location">
    <subcellularLocation>
        <location evidence="1">Nucleus</location>
    </subcellularLocation>
</comment>
<protein>
    <recommendedName>
        <fullName evidence="7">Zinc finger CCHC domain-containing protein 7</fullName>
    </recommendedName>
    <alternativeName>
        <fullName evidence="8">TRAMP-like complex RNA-binding factor ZCCHC7</fullName>
    </alternativeName>
</protein>
<dbReference type="GO" id="GO:0031499">
    <property type="term" value="C:TRAMP complex"/>
    <property type="evidence" value="ECO:0007669"/>
    <property type="project" value="TreeGrafter"/>
</dbReference>
<dbReference type="InterPro" id="IPR001878">
    <property type="entry name" value="Znf_CCHC"/>
</dbReference>
<keyword evidence="13" id="KW-1185">Reference proteome</keyword>
<dbReference type="GO" id="GO:0008270">
    <property type="term" value="F:zinc ion binding"/>
    <property type="evidence" value="ECO:0007669"/>
    <property type="project" value="UniProtKB-KW"/>
</dbReference>
<dbReference type="PANTHER" id="PTHR46543">
    <property type="entry name" value="ZINC FINGER CCHC DOMAIN-CONTAINING PROTEIN 7"/>
    <property type="match status" value="1"/>
</dbReference>
<organism evidence="12 13">
    <name type="scientific">Paragonimus skrjabini miyazakii</name>
    <dbReference type="NCBI Taxonomy" id="59628"/>
    <lineage>
        <taxon>Eukaryota</taxon>
        <taxon>Metazoa</taxon>
        <taxon>Spiralia</taxon>
        <taxon>Lophotrochozoa</taxon>
        <taxon>Platyhelminthes</taxon>
        <taxon>Trematoda</taxon>
        <taxon>Digenea</taxon>
        <taxon>Plagiorchiida</taxon>
        <taxon>Troglotremata</taxon>
        <taxon>Troglotrematidae</taxon>
        <taxon>Paragonimus</taxon>
    </lineage>
</organism>
<feature type="compositionally biased region" description="Basic residues" evidence="10">
    <location>
        <begin position="629"/>
        <end position="639"/>
    </location>
</feature>
<dbReference type="OrthoDB" id="7608935at2759"/>
<dbReference type="PROSITE" id="PS50158">
    <property type="entry name" value="ZF_CCHC"/>
    <property type="match status" value="4"/>
</dbReference>
<dbReference type="SUPFAM" id="SSF57756">
    <property type="entry name" value="Retrovirus zinc finger-like domains"/>
    <property type="match status" value="2"/>
</dbReference>
<evidence type="ECO:0000259" key="11">
    <source>
        <dbReference type="PROSITE" id="PS50158"/>
    </source>
</evidence>
<feature type="compositionally biased region" description="Polar residues" evidence="10">
    <location>
        <begin position="640"/>
        <end position="649"/>
    </location>
</feature>
<evidence type="ECO:0000256" key="9">
    <source>
        <dbReference type="PROSITE-ProRule" id="PRU00047"/>
    </source>
</evidence>
<feature type="region of interest" description="Disordered" evidence="10">
    <location>
        <begin position="606"/>
        <end position="649"/>
    </location>
</feature>
<sequence length="649" mass="72977">MDYDEDCSNGVDSDFVDEETEHSMYGAIFFGAHPSNEGDYNSASKTYNSPVLSNCQTSPVSFSWHGADGDSGSPLANVNNNVVNLRANSVISGVMTHRQLFLQSPSSSWDAADVVLGVADHSMSSLCSLNDSVAIAQRLSASSSDPRLWQVDRADRCFPHSTSRNNRYFADVHNSVCFKCRKRGHLAVDCQNSGPACIYCGEEGHLKGRCKKVYCFACLAPGHSKQECPLLDRLRQSVCDRCGLDGHQSDLCTELWRQYRNTPRPGKPIPPSSKMLVHPRGCCNCGSHGHTVDDCRCKPFRSNFIGHPPRRRKHQTTLPVLEEIKSVQESSSVDTLVEQVNERLLDQVIQQENRTGSLTAATFDCGPSAEVPKSSSDRIQSRRSRPTVDDEEAAFLPLNPSAKRWQTKPNSFSKDRNRRLLCSKSLHTSPSAFVWITERTAADRLNEGSGPTAASTGSQNWGDPLYTPERRRAPPLFDMQQRWRSRSRDLASSSIPVGKFKKRRRMSMPTHFGAYDQLDVVAQPSRISVNRDVTRVPMKRKKKSKQMSPASKKQLPVSTDLFAVKKKRKNHRPHETPRPSLENTRQQRANKTDWLQFVKKSPIVDSWESPSRHAVNERNSLERNANNGKNHKRKQKFRKSQSFSDHVDL</sequence>
<evidence type="ECO:0000256" key="10">
    <source>
        <dbReference type="SAM" id="MobiDB-lite"/>
    </source>
</evidence>
<dbReference type="GO" id="GO:0003723">
    <property type="term" value="F:RNA binding"/>
    <property type="evidence" value="ECO:0007669"/>
    <property type="project" value="TreeGrafter"/>
</dbReference>
<feature type="region of interest" description="Disordered" evidence="10">
    <location>
        <begin position="447"/>
        <end position="467"/>
    </location>
</feature>
<dbReference type="SMART" id="SM00343">
    <property type="entry name" value="ZnF_C2HC"/>
    <property type="match status" value="5"/>
</dbReference>
<evidence type="ECO:0000256" key="8">
    <source>
        <dbReference type="ARBA" id="ARBA00043023"/>
    </source>
</evidence>
<evidence type="ECO:0000313" key="13">
    <source>
        <dbReference type="Proteomes" id="UP000822476"/>
    </source>
</evidence>
<dbReference type="GO" id="GO:0071036">
    <property type="term" value="P:nuclear polyadenylation-dependent snoRNA catabolic process"/>
    <property type="evidence" value="ECO:0007669"/>
    <property type="project" value="TreeGrafter"/>
</dbReference>
<keyword evidence="6" id="KW-0539">Nucleus</keyword>
<evidence type="ECO:0000256" key="4">
    <source>
        <dbReference type="ARBA" id="ARBA00022771"/>
    </source>
</evidence>
<dbReference type="GO" id="GO:0071031">
    <property type="term" value="P:nuclear mRNA surveillance of mRNA 3'-end processing"/>
    <property type="evidence" value="ECO:0007669"/>
    <property type="project" value="TreeGrafter"/>
</dbReference>